<dbReference type="HOGENOM" id="CLU_025521_0_0_1"/>
<dbReference type="Proteomes" id="UP000053617">
    <property type="component" value="Unassembled WGS sequence"/>
</dbReference>
<feature type="transmembrane region" description="Helical" evidence="2">
    <location>
        <begin position="579"/>
        <end position="602"/>
    </location>
</feature>
<sequence length="619" mass="70628">MDLLRQSCQNSSQFPQNIVRSRHYVYVLGSYARLLKKLQPRLFTDERKVCVDLWQCDEDGQFCHVEVKERTHLKPHMEVQLPLHRRHPQCRFVFVHAHKESSREKLAVTSDMMTDILSYHQITPSFVELMASFGRDAPQDFQFCGFRGEIRSSLTDGALAVPELGRSGRLLELCYSLRAIEPSTSYANWPWSVRQLAVSHSFDVKTGQSAWIVLKADKLMMSRIISATRSPGLSDMCSFNDSAHSLASSLSAHLLFCEWAAEHWRWYVNFLEKQVQDITGTKVFLPVAAPSTLREAEKTVEMTSAPLLPTRARTFTFGRVKRSETWKSITRSLGLSKDTGGGINGQQLDMNTLTSGGRSPAPGGEEARDQGNSDDDDDDDFSFDDLQRIQFIEEKASEMILVLITIVKVLDQIRGLYESVNDYEDWPADLSRNCKNSLTRFKNRIQNIQYDLGLQKERAETLTALLANRKTLLHGILEWRSMEASKLMAKQSQASTNHMLSMTEEMRELAVKTKQETVSMRIITLVTLFFLPGTFISVSIAEQLRLADGSHSSVQTLMSTDIVRFEKSQEIFSSAALKLFLTICIPMMLFTFVAWYAVYWWVNNRERVAKIRMQFSSKV</sequence>
<gene>
    <name evidence="4" type="ORF">Z518_07210</name>
</gene>
<feature type="domain" description="CorA-like transporter" evidence="3">
    <location>
        <begin position="6"/>
        <end position="280"/>
    </location>
</feature>
<dbReference type="VEuPathDB" id="FungiDB:Z518_07210"/>
<evidence type="ECO:0000256" key="2">
    <source>
        <dbReference type="SAM" id="Phobius"/>
    </source>
</evidence>
<dbReference type="GeneID" id="25295281"/>
<organism evidence="4 5">
    <name type="scientific">Rhinocladiella mackenziei CBS 650.93</name>
    <dbReference type="NCBI Taxonomy" id="1442369"/>
    <lineage>
        <taxon>Eukaryota</taxon>
        <taxon>Fungi</taxon>
        <taxon>Dikarya</taxon>
        <taxon>Ascomycota</taxon>
        <taxon>Pezizomycotina</taxon>
        <taxon>Eurotiomycetes</taxon>
        <taxon>Chaetothyriomycetidae</taxon>
        <taxon>Chaetothyriales</taxon>
        <taxon>Herpotrichiellaceae</taxon>
        <taxon>Rhinocladiella</taxon>
    </lineage>
</organism>
<proteinExistence type="predicted"/>
<dbReference type="RefSeq" id="XP_013270793.1">
    <property type="nucleotide sequence ID" value="XM_013415339.1"/>
</dbReference>
<keyword evidence="2" id="KW-0812">Transmembrane</keyword>
<keyword evidence="2" id="KW-1133">Transmembrane helix</keyword>
<dbReference type="Pfam" id="PF26616">
    <property type="entry name" value="CorA-like"/>
    <property type="match status" value="1"/>
</dbReference>
<evidence type="ECO:0000259" key="3">
    <source>
        <dbReference type="Pfam" id="PF26616"/>
    </source>
</evidence>
<dbReference type="EMBL" id="KN847479">
    <property type="protein sequence ID" value="KIX03657.1"/>
    <property type="molecule type" value="Genomic_DNA"/>
</dbReference>
<dbReference type="STRING" id="1442369.A0A0D2FNL7"/>
<evidence type="ECO:0000256" key="1">
    <source>
        <dbReference type="SAM" id="MobiDB-lite"/>
    </source>
</evidence>
<accession>A0A0D2FNL7</accession>
<feature type="compositionally biased region" description="Polar residues" evidence="1">
    <location>
        <begin position="345"/>
        <end position="357"/>
    </location>
</feature>
<feature type="region of interest" description="Disordered" evidence="1">
    <location>
        <begin position="337"/>
        <end position="379"/>
    </location>
</feature>
<keyword evidence="5" id="KW-1185">Reference proteome</keyword>
<dbReference type="OrthoDB" id="5396681at2759"/>
<protein>
    <submittedName>
        <fullName evidence="4">Rhinocladiella mackenziei CBS 650.93 unplaced genomic scaffold supercont1.5, whole genome shotgun sequence</fullName>
    </submittedName>
</protein>
<feature type="transmembrane region" description="Helical" evidence="2">
    <location>
        <begin position="522"/>
        <end position="541"/>
    </location>
</feature>
<keyword evidence="2" id="KW-0472">Membrane</keyword>
<name>A0A0D2FNL7_9EURO</name>
<evidence type="ECO:0000313" key="5">
    <source>
        <dbReference type="Proteomes" id="UP000053617"/>
    </source>
</evidence>
<evidence type="ECO:0000313" key="4">
    <source>
        <dbReference type="EMBL" id="KIX03657.1"/>
    </source>
</evidence>
<dbReference type="InterPro" id="IPR058257">
    <property type="entry name" value="CorA-like_dom"/>
</dbReference>
<dbReference type="AlphaFoldDB" id="A0A0D2FNL7"/>
<reference evidence="4 5" key="1">
    <citation type="submission" date="2015-01" db="EMBL/GenBank/DDBJ databases">
        <title>The Genome Sequence of Rhinocladiella mackenzie CBS 650.93.</title>
        <authorList>
            <consortium name="The Broad Institute Genomics Platform"/>
            <person name="Cuomo C."/>
            <person name="de Hoog S."/>
            <person name="Gorbushina A."/>
            <person name="Stielow B."/>
            <person name="Teixiera M."/>
            <person name="Abouelleil A."/>
            <person name="Chapman S.B."/>
            <person name="Priest M."/>
            <person name="Young S.K."/>
            <person name="Wortman J."/>
            <person name="Nusbaum C."/>
            <person name="Birren B."/>
        </authorList>
    </citation>
    <scope>NUCLEOTIDE SEQUENCE [LARGE SCALE GENOMIC DNA]</scope>
    <source>
        <strain evidence="4 5">CBS 650.93</strain>
    </source>
</reference>